<evidence type="ECO:0000313" key="1">
    <source>
        <dbReference type="EMBL" id="MBA0844833.1"/>
    </source>
</evidence>
<comment type="caution">
    <text evidence="1">The sequence shown here is derived from an EMBL/GenBank/DDBJ whole genome shotgun (WGS) entry which is preliminary data.</text>
</comment>
<protein>
    <submittedName>
        <fullName evidence="1">Uncharacterized protein</fullName>
    </submittedName>
</protein>
<keyword evidence="2" id="KW-1185">Reference proteome</keyword>
<accession>A0A7J9KEI4</accession>
<feature type="non-terminal residue" evidence="1">
    <location>
        <position position="1"/>
    </location>
</feature>
<gene>
    <name evidence="1" type="ORF">Goarm_022836</name>
</gene>
<dbReference type="EMBL" id="JABFAE010404682">
    <property type="protein sequence ID" value="MBA0844833.1"/>
    <property type="molecule type" value="Genomic_DNA"/>
</dbReference>
<sequence>WLVSAQVLQAQLLSFKKVIWISICNKYSPTLLFKNKGLTL</sequence>
<dbReference type="Proteomes" id="UP000593575">
    <property type="component" value="Unassembled WGS sequence"/>
</dbReference>
<reference evidence="1 2" key="1">
    <citation type="journal article" date="2019" name="Genome Biol. Evol.">
        <title>Insights into the evolution of the New World diploid cottons (Gossypium, subgenus Houzingenia) based on genome sequencing.</title>
        <authorList>
            <person name="Grover C.E."/>
            <person name="Arick M.A. 2nd"/>
            <person name="Thrash A."/>
            <person name="Conover J.L."/>
            <person name="Sanders W.S."/>
            <person name="Peterson D.G."/>
            <person name="Frelichowski J.E."/>
            <person name="Scheffler J.A."/>
            <person name="Scheffler B.E."/>
            <person name="Wendel J.F."/>
        </authorList>
    </citation>
    <scope>NUCLEOTIDE SEQUENCE [LARGE SCALE GENOMIC DNA]</scope>
    <source>
        <strain evidence="1">6</strain>
        <tissue evidence="1">Leaf</tissue>
    </source>
</reference>
<proteinExistence type="predicted"/>
<name>A0A7J9KEI4_9ROSI</name>
<dbReference type="AlphaFoldDB" id="A0A7J9KEI4"/>
<organism evidence="1 2">
    <name type="scientific">Gossypium armourianum</name>
    <dbReference type="NCBI Taxonomy" id="34283"/>
    <lineage>
        <taxon>Eukaryota</taxon>
        <taxon>Viridiplantae</taxon>
        <taxon>Streptophyta</taxon>
        <taxon>Embryophyta</taxon>
        <taxon>Tracheophyta</taxon>
        <taxon>Spermatophyta</taxon>
        <taxon>Magnoliopsida</taxon>
        <taxon>eudicotyledons</taxon>
        <taxon>Gunneridae</taxon>
        <taxon>Pentapetalae</taxon>
        <taxon>rosids</taxon>
        <taxon>malvids</taxon>
        <taxon>Malvales</taxon>
        <taxon>Malvaceae</taxon>
        <taxon>Malvoideae</taxon>
        <taxon>Gossypium</taxon>
    </lineage>
</organism>
<evidence type="ECO:0000313" key="2">
    <source>
        <dbReference type="Proteomes" id="UP000593575"/>
    </source>
</evidence>